<dbReference type="Pfam" id="PF20732">
    <property type="entry name" value="NamZ_C"/>
    <property type="match status" value="1"/>
</dbReference>
<dbReference type="PANTHER" id="PTHR42915:SF1">
    <property type="entry name" value="PEPTIDOGLYCAN BETA-N-ACETYLMURAMIDASE NAMZ"/>
    <property type="match status" value="1"/>
</dbReference>
<evidence type="ECO:0000259" key="1">
    <source>
        <dbReference type="Pfam" id="PF07075"/>
    </source>
</evidence>
<dbReference type="InterPro" id="IPR048503">
    <property type="entry name" value="NamZ_C"/>
</dbReference>
<gene>
    <name evidence="3" type="ORF">GCM10022224_054970</name>
</gene>
<dbReference type="Proteomes" id="UP001500902">
    <property type="component" value="Unassembled WGS sequence"/>
</dbReference>
<dbReference type="RefSeq" id="WP_344884137.1">
    <property type="nucleotide sequence ID" value="NZ_BAAAZP010000100.1"/>
</dbReference>
<comment type="caution">
    <text evidence="3">The sequence shown here is derived from an EMBL/GenBank/DDBJ whole genome shotgun (WGS) entry which is preliminary data.</text>
</comment>
<accession>A0ABP7CBT9</accession>
<dbReference type="PIRSF" id="PIRSF016719">
    <property type="entry name" value="UCP016719"/>
    <property type="match status" value="1"/>
</dbReference>
<name>A0ABP7CBT9_9ACTN</name>
<dbReference type="InterPro" id="IPR008302">
    <property type="entry name" value="NamZ"/>
</dbReference>
<evidence type="ECO:0000313" key="3">
    <source>
        <dbReference type="EMBL" id="GAA3683393.1"/>
    </source>
</evidence>
<dbReference type="EMBL" id="BAAAZP010000100">
    <property type="protein sequence ID" value="GAA3683393.1"/>
    <property type="molecule type" value="Genomic_DNA"/>
</dbReference>
<dbReference type="Pfam" id="PF07075">
    <property type="entry name" value="NamZ_N"/>
    <property type="match status" value="1"/>
</dbReference>
<dbReference type="Gene3D" id="3.90.1150.140">
    <property type="match status" value="1"/>
</dbReference>
<organism evidence="3 4">
    <name type="scientific">Nonomuraea antimicrobica</name>
    <dbReference type="NCBI Taxonomy" id="561173"/>
    <lineage>
        <taxon>Bacteria</taxon>
        <taxon>Bacillati</taxon>
        <taxon>Actinomycetota</taxon>
        <taxon>Actinomycetes</taxon>
        <taxon>Streptosporangiales</taxon>
        <taxon>Streptosporangiaceae</taxon>
        <taxon>Nonomuraea</taxon>
    </lineage>
</organism>
<dbReference type="Gene3D" id="3.40.50.12170">
    <property type="entry name" value="Uncharacterised protein PF07075, DUF1343"/>
    <property type="match status" value="1"/>
</dbReference>
<dbReference type="InterPro" id="IPR048502">
    <property type="entry name" value="NamZ_N"/>
</dbReference>
<feature type="domain" description="Peptidoglycan beta-N-acetylmuramidase NamZ C-terminal" evidence="2">
    <location>
        <begin position="204"/>
        <end position="361"/>
    </location>
</feature>
<feature type="domain" description="Peptidoglycan beta-N-acetylmuramidase NamZ N-terminal" evidence="1">
    <location>
        <begin position="3"/>
        <end position="200"/>
    </location>
</feature>
<keyword evidence="4" id="KW-1185">Reference proteome</keyword>
<evidence type="ECO:0000259" key="2">
    <source>
        <dbReference type="Pfam" id="PF20732"/>
    </source>
</evidence>
<protein>
    <submittedName>
        <fullName evidence="3">DUF1343 domain-containing protein</fullName>
    </submittedName>
</protein>
<evidence type="ECO:0000313" key="4">
    <source>
        <dbReference type="Proteomes" id="UP001500902"/>
    </source>
</evidence>
<proteinExistence type="predicted"/>
<dbReference type="PANTHER" id="PTHR42915">
    <property type="entry name" value="HYPOTHETICAL 460 KDA PROTEIN IN FEUA-SIGW INTERGENIC REGION [PRECURSOR]"/>
    <property type="match status" value="1"/>
</dbReference>
<reference evidence="4" key="1">
    <citation type="journal article" date="2019" name="Int. J. Syst. Evol. Microbiol.">
        <title>The Global Catalogue of Microorganisms (GCM) 10K type strain sequencing project: providing services to taxonomists for standard genome sequencing and annotation.</title>
        <authorList>
            <consortium name="The Broad Institute Genomics Platform"/>
            <consortium name="The Broad Institute Genome Sequencing Center for Infectious Disease"/>
            <person name="Wu L."/>
            <person name="Ma J."/>
        </authorList>
    </citation>
    <scope>NUCLEOTIDE SEQUENCE [LARGE SCALE GENOMIC DNA]</scope>
    <source>
        <strain evidence="4">JCM 16904</strain>
    </source>
</reference>
<sequence>MLRDLRHEVDVMAADDRIDLVAVFGPEHGFRGTAQAGGSEGFFVDPKTRLPVYDTFEKTPDELAGFFTSAGVDTVLFDIQDVGPRFSTYIWTMFDSMIACARAGLRVVVLDRPNPITARRPLGPVLDPAYASTIGGEAIPLVHAMTVAELARLFNGEFVPGHAGRAAELEVVEMRGWRRDMSWEDTGLPWVPPSPNMPTVDTAYVYPGTCLFSGTNVSQGRGTTRPFEIVGAPYIDHRWAQALNDLRLRGYVSGRRTSSPPLPLPGPVVRGRADHVDDRRRLDAVRLGIAVLSTVRSLYPDGFAWSDVGSPGSPKYWIDNLTGSPWVRTALNSGRSVDEVIEGWQSELGRFAAVRERYLIYR</sequence>